<dbReference type="Pfam" id="PF14011">
    <property type="entry name" value="ESX-1_EspG"/>
    <property type="match status" value="1"/>
</dbReference>
<comment type="similarity">
    <text evidence="2">Belongs to the EspG family.</text>
</comment>
<comment type="caution">
    <text evidence="5">The sequence shown here is derived from an EMBL/GenBank/DDBJ whole genome shotgun (WGS) entry which is preliminary data.</text>
</comment>
<dbReference type="EMBL" id="JAMXQV010000011">
    <property type="protein sequence ID" value="MCR6485360.1"/>
    <property type="molecule type" value="Genomic_DNA"/>
</dbReference>
<dbReference type="Proteomes" id="UP001144096">
    <property type="component" value="Unassembled WGS sequence"/>
</dbReference>
<evidence type="ECO:0000256" key="1">
    <source>
        <dbReference type="ARBA" id="ARBA00004496"/>
    </source>
</evidence>
<comment type="subcellular location">
    <subcellularLocation>
        <location evidence="1">Cytoplasm</location>
    </subcellularLocation>
</comment>
<name>A0A9X2NEE8_9PSEU</name>
<dbReference type="AlphaFoldDB" id="A0A9X2NEE8"/>
<proteinExistence type="inferred from homology"/>
<reference evidence="5" key="1">
    <citation type="submission" date="2022-06" db="EMBL/GenBank/DDBJ databases">
        <title>Amycolatopsis iheyaensis sp. nov., a new species of the genus Amycolatopsis isolated from soil in Iheya island, Japan.</title>
        <authorList>
            <person name="Ngamcharungchit C."/>
            <person name="Kanto H."/>
            <person name="Take A."/>
            <person name="Intra B."/>
            <person name="Matsumoto A."/>
            <person name="Panbangred W."/>
            <person name="Inahashi Y."/>
        </authorList>
    </citation>
    <scope>NUCLEOTIDE SEQUENCE</scope>
    <source>
        <strain evidence="5">OK19-0408</strain>
    </source>
</reference>
<dbReference type="RefSeq" id="WP_257921958.1">
    <property type="nucleotide sequence ID" value="NZ_JAMXQV010000011.1"/>
</dbReference>
<organism evidence="5 6">
    <name type="scientific">Amycolatopsis iheyensis</name>
    <dbReference type="NCBI Taxonomy" id="2945988"/>
    <lineage>
        <taxon>Bacteria</taxon>
        <taxon>Bacillati</taxon>
        <taxon>Actinomycetota</taxon>
        <taxon>Actinomycetes</taxon>
        <taxon>Pseudonocardiales</taxon>
        <taxon>Pseudonocardiaceae</taxon>
        <taxon>Amycolatopsis</taxon>
    </lineage>
</organism>
<sequence>MVLKAEFSLNTLLTAMRNVGCGDPHPVFAGGLRYVPPAGKGKADREAFEELSEYGFTQGDGFTPEFEDVLHLIDRPARQLHGYARDMTEQFGILVAVNGRSAVSVLCRGQKIELTGLTIDPVDALVAALPVYPSADLKAFSLPQEDFRKPPESDIFDDAPARSREAQELDAILQQPYYGIGQLYSDDRDQTLSYLDLDAGRVGITLADGYISVLPGDQIARTMK</sequence>
<keyword evidence="6" id="KW-1185">Reference proteome</keyword>
<dbReference type="InterPro" id="IPR025734">
    <property type="entry name" value="EspG"/>
</dbReference>
<accession>A0A9X2NEE8</accession>
<evidence type="ECO:0000313" key="5">
    <source>
        <dbReference type="EMBL" id="MCR6485360.1"/>
    </source>
</evidence>
<protein>
    <submittedName>
        <fullName evidence="5">ESX secretion-associated protein EspG</fullName>
    </submittedName>
</protein>
<evidence type="ECO:0000313" key="6">
    <source>
        <dbReference type="Proteomes" id="UP001144096"/>
    </source>
</evidence>
<gene>
    <name evidence="5" type="ORF">M8542_21260</name>
</gene>
<evidence type="ECO:0000256" key="2">
    <source>
        <dbReference type="ARBA" id="ARBA00006411"/>
    </source>
</evidence>
<evidence type="ECO:0000256" key="3">
    <source>
        <dbReference type="ARBA" id="ARBA00022490"/>
    </source>
</evidence>
<keyword evidence="4" id="KW-0143">Chaperone</keyword>
<evidence type="ECO:0000256" key="4">
    <source>
        <dbReference type="ARBA" id="ARBA00023186"/>
    </source>
</evidence>
<keyword evidence="3" id="KW-0963">Cytoplasm</keyword>